<keyword evidence="2" id="KW-0812">Transmembrane</keyword>
<keyword evidence="6" id="KW-1185">Reference proteome</keyword>
<proteinExistence type="predicted"/>
<dbReference type="Pfam" id="PF01609">
    <property type="entry name" value="DDE_Tnp_1"/>
    <property type="match status" value="1"/>
</dbReference>
<dbReference type="GO" id="GO:0003677">
    <property type="term" value="F:DNA binding"/>
    <property type="evidence" value="ECO:0007669"/>
    <property type="project" value="InterPro"/>
</dbReference>
<dbReference type="GO" id="GO:0006313">
    <property type="term" value="P:DNA transposition"/>
    <property type="evidence" value="ECO:0007669"/>
    <property type="project" value="InterPro"/>
</dbReference>
<dbReference type="NCBIfam" id="NF033564">
    <property type="entry name" value="transpos_ISAs1"/>
    <property type="match status" value="1"/>
</dbReference>
<evidence type="ECO:0000256" key="2">
    <source>
        <dbReference type="SAM" id="Phobius"/>
    </source>
</evidence>
<evidence type="ECO:0000259" key="4">
    <source>
        <dbReference type="Pfam" id="PF13808"/>
    </source>
</evidence>
<dbReference type="InterPro" id="IPR032806">
    <property type="entry name" value="YbfD_N"/>
</dbReference>
<dbReference type="GO" id="GO:0004803">
    <property type="term" value="F:transposase activity"/>
    <property type="evidence" value="ECO:0007669"/>
    <property type="project" value="InterPro"/>
</dbReference>
<sequence length="407" mass="44476">MSKPDDQDRDRVRVPSSPIDALVRHCEGVVLPCPATDLPGLPTLVQVLDRIPDPRRRRGRRYRLGSVLALCLVAVLSGATSLAKIGRIAGELDARVLTDLGLPAARPVVTTLGRLLARLDGDAFDEAIGAYLSALAHDPDAGSQAGPQAVSVDGKTLRGSRHPDGTVTHLLAAALHDGRAVLAQRQVDTKSNEIPAFVPLLAGLDLTGKIVTADALHTQREHARHLVREHHAHYLLVVKGNQKSLHRQLKHLPWREIELHDRTAEDGHGRREIRRLKVCTVRPGLLFPHAVQAIQVKRRRTDRTTGKTTIKTVYAVTSLAPDHATPAQLAALVRGHWSIEALHHVRDVTYAEDRSTIRTGHAPRIMAGLRNLAIALADLMGWSNIAAANDHYRAHPDHALQLLDLTT</sequence>
<dbReference type="InterPro" id="IPR051698">
    <property type="entry name" value="Transposase_11-like"/>
</dbReference>
<keyword evidence="2" id="KW-1133">Transmembrane helix</keyword>
<evidence type="ECO:0000256" key="1">
    <source>
        <dbReference type="SAM" id="MobiDB-lite"/>
    </source>
</evidence>
<feature type="region of interest" description="Disordered" evidence="1">
    <location>
        <begin position="141"/>
        <end position="161"/>
    </location>
</feature>
<feature type="transmembrane region" description="Helical" evidence="2">
    <location>
        <begin position="64"/>
        <end position="83"/>
    </location>
</feature>
<dbReference type="Pfam" id="PF13808">
    <property type="entry name" value="DDE_Tnp_1_assoc"/>
    <property type="match status" value="1"/>
</dbReference>
<dbReference type="AlphaFoldDB" id="A0A6I4MP82"/>
<dbReference type="PANTHER" id="PTHR30298">
    <property type="entry name" value="H REPEAT-ASSOCIATED PREDICTED TRANSPOSASE"/>
    <property type="match status" value="1"/>
</dbReference>
<dbReference type="InterPro" id="IPR002559">
    <property type="entry name" value="Transposase_11"/>
</dbReference>
<dbReference type="PANTHER" id="PTHR30298:SF0">
    <property type="entry name" value="PROTEIN YBFL-RELATED"/>
    <property type="match status" value="1"/>
</dbReference>
<accession>A0A6I4MP82</accession>
<feature type="domain" description="Transposase IS4-like" evidence="3">
    <location>
        <begin position="146"/>
        <end position="375"/>
    </location>
</feature>
<keyword evidence="2" id="KW-0472">Membrane</keyword>
<organism evidence="5 6">
    <name type="scientific">Actinomadura physcomitrii</name>
    <dbReference type="NCBI Taxonomy" id="2650748"/>
    <lineage>
        <taxon>Bacteria</taxon>
        <taxon>Bacillati</taxon>
        <taxon>Actinomycetota</taxon>
        <taxon>Actinomycetes</taxon>
        <taxon>Streptosporangiales</taxon>
        <taxon>Thermomonosporaceae</taxon>
        <taxon>Actinomadura</taxon>
    </lineage>
</organism>
<dbReference type="Proteomes" id="UP000462055">
    <property type="component" value="Unassembled WGS sequence"/>
</dbReference>
<protein>
    <submittedName>
        <fullName evidence="5">ISAs1 family transposase</fullName>
    </submittedName>
</protein>
<feature type="domain" description="H repeat-associated protein N-terminal" evidence="4">
    <location>
        <begin position="46"/>
        <end position="131"/>
    </location>
</feature>
<reference evidence="5" key="1">
    <citation type="submission" date="2019-12" db="EMBL/GenBank/DDBJ databases">
        <title>Actinomadura physcomitrii sp. nov., a novel actinomycete isolated from moss [Physcomitrium sphaericum (Ludw) Fuernr].</title>
        <authorList>
            <person name="Zhuang X."/>
        </authorList>
    </citation>
    <scope>NUCLEOTIDE SEQUENCE [LARGE SCALE GENOMIC DNA]</scope>
    <source>
        <strain evidence="5">LD22</strain>
    </source>
</reference>
<comment type="caution">
    <text evidence="5">The sequence shown here is derived from an EMBL/GenBank/DDBJ whole genome shotgun (WGS) entry which is preliminary data.</text>
</comment>
<gene>
    <name evidence="5" type="ORF">F8568_040440</name>
</gene>
<evidence type="ECO:0000313" key="6">
    <source>
        <dbReference type="Proteomes" id="UP000462055"/>
    </source>
</evidence>
<evidence type="ECO:0000259" key="3">
    <source>
        <dbReference type="Pfam" id="PF01609"/>
    </source>
</evidence>
<dbReference type="EMBL" id="WBMS02000052">
    <property type="protein sequence ID" value="MWA06515.1"/>
    <property type="molecule type" value="Genomic_DNA"/>
</dbReference>
<dbReference type="InterPro" id="IPR047647">
    <property type="entry name" value="ISAs1_transpos"/>
</dbReference>
<evidence type="ECO:0000313" key="5">
    <source>
        <dbReference type="EMBL" id="MWA06515.1"/>
    </source>
</evidence>
<name>A0A6I4MP82_9ACTN</name>